<dbReference type="PROSITE" id="PS00595">
    <property type="entry name" value="AA_TRANSFER_CLASS_5"/>
    <property type="match status" value="1"/>
</dbReference>
<evidence type="ECO:0000256" key="2">
    <source>
        <dbReference type="ARBA" id="ARBA00009236"/>
    </source>
</evidence>
<accession>A0ABU0HGS3</accession>
<name>A0ABU0HGS3_9HYPH</name>
<reference evidence="9 10" key="1">
    <citation type="submission" date="2023-07" db="EMBL/GenBank/DDBJ databases">
        <title>Genomic Encyclopedia of Type Strains, Phase IV (KMG-IV): sequencing the most valuable type-strain genomes for metagenomic binning, comparative biology and taxonomic classification.</title>
        <authorList>
            <person name="Goeker M."/>
        </authorList>
    </citation>
    <scope>NUCLEOTIDE SEQUENCE [LARGE SCALE GENOMIC DNA]</scope>
    <source>
        <strain evidence="9 10">DSM 19562</strain>
    </source>
</reference>
<evidence type="ECO:0000256" key="5">
    <source>
        <dbReference type="ARBA" id="ARBA00022898"/>
    </source>
</evidence>
<feature type="domain" description="Aminotransferase class V" evidence="8">
    <location>
        <begin position="12"/>
        <end position="343"/>
    </location>
</feature>
<dbReference type="GO" id="GO:0050281">
    <property type="term" value="F:L-serine-glyoxylate transaminase activity"/>
    <property type="evidence" value="ECO:0007669"/>
    <property type="project" value="UniProtKB-EC"/>
</dbReference>
<dbReference type="Gene3D" id="3.40.640.10">
    <property type="entry name" value="Type I PLP-dependent aspartate aminotransferase-like (Major domain)"/>
    <property type="match status" value="1"/>
</dbReference>
<comment type="cofactor">
    <cofactor evidence="1 7">
        <name>pyridoxal 5'-phosphate</name>
        <dbReference type="ChEBI" id="CHEBI:597326"/>
    </cofactor>
</comment>
<dbReference type="Pfam" id="PF00266">
    <property type="entry name" value="Aminotran_5"/>
    <property type="match status" value="1"/>
</dbReference>
<sequence length="404" mass="43120">MAASRRPGRNHLFIPGPTTIPDRVIRAMSVQSEDHRSPSFPELAKPLFQDAKMVFGSTEGTVILFPSSGTGIWESALTNTLCRGDKVVVARFGQFSHLWTDMAMRLGLDVIVQDEEWGTGADPQKIEEALRADKDHAIKAVMIVHNETATGVTSDIGAVRKAMDAAGHPALLFVDGISSIGSLPFKMDEWKVDCAVAGSQKGFMLPAGLGLICVSQKALKVAEGGQGGGSNDRLGHVYFAWADQLNANKGGYFPYTPALPLLYGLREALAVMKEEGMENIYHRHAVLGEATRQAVAAWGLKPCAKEPKWNSDTVTAIVVPEGVDAAKIISHAYDRYNLSLGAGLSKVAGKVFRIGHLGDLNELSLLGAIAGAEMAMLDCGMKLTPGSGVAAASSYLRENPLHKA</sequence>
<dbReference type="SUPFAM" id="SSF53383">
    <property type="entry name" value="PLP-dependent transferases"/>
    <property type="match status" value="1"/>
</dbReference>
<proteinExistence type="inferred from homology"/>
<evidence type="ECO:0000313" key="9">
    <source>
        <dbReference type="EMBL" id="MDQ0441147.1"/>
    </source>
</evidence>
<evidence type="ECO:0000256" key="4">
    <source>
        <dbReference type="ARBA" id="ARBA00022679"/>
    </source>
</evidence>
<dbReference type="InterPro" id="IPR015421">
    <property type="entry name" value="PyrdxlP-dep_Trfase_major"/>
</dbReference>
<evidence type="ECO:0000256" key="7">
    <source>
        <dbReference type="RuleBase" id="RU004504"/>
    </source>
</evidence>
<dbReference type="InterPro" id="IPR024169">
    <property type="entry name" value="SP_NH2Trfase/AEP_transaminase"/>
</dbReference>
<gene>
    <name evidence="9" type="ORF">QO016_000624</name>
</gene>
<dbReference type="CDD" id="cd06451">
    <property type="entry name" value="AGAT_like"/>
    <property type="match status" value="1"/>
</dbReference>
<dbReference type="InterPro" id="IPR000192">
    <property type="entry name" value="Aminotrans_V_dom"/>
</dbReference>
<keyword evidence="5" id="KW-0663">Pyridoxal phosphate</keyword>
<dbReference type="Proteomes" id="UP001236369">
    <property type="component" value="Unassembled WGS sequence"/>
</dbReference>
<dbReference type="EC" id="2.6.1.45" evidence="9"/>
<keyword evidence="10" id="KW-1185">Reference proteome</keyword>
<evidence type="ECO:0000256" key="3">
    <source>
        <dbReference type="ARBA" id="ARBA00022576"/>
    </source>
</evidence>
<keyword evidence="4 9" id="KW-0808">Transferase</keyword>
<comment type="caution">
    <text evidence="9">The sequence shown here is derived from an EMBL/GenBank/DDBJ whole genome shotgun (WGS) entry which is preliminary data.</text>
</comment>
<organism evidence="9 10">
    <name type="scientific">Methylobacterium persicinum</name>
    <dbReference type="NCBI Taxonomy" id="374426"/>
    <lineage>
        <taxon>Bacteria</taxon>
        <taxon>Pseudomonadati</taxon>
        <taxon>Pseudomonadota</taxon>
        <taxon>Alphaproteobacteria</taxon>
        <taxon>Hyphomicrobiales</taxon>
        <taxon>Methylobacteriaceae</taxon>
        <taxon>Methylobacterium</taxon>
    </lineage>
</organism>
<dbReference type="PIRSF" id="PIRSF000524">
    <property type="entry name" value="SPT"/>
    <property type="match status" value="1"/>
</dbReference>
<dbReference type="EMBL" id="JAUSVV010000001">
    <property type="protein sequence ID" value="MDQ0441147.1"/>
    <property type="molecule type" value="Genomic_DNA"/>
</dbReference>
<dbReference type="GO" id="GO:0004760">
    <property type="term" value="F:L-serine-pyruvate transaminase activity"/>
    <property type="evidence" value="ECO:0007669"/>
    <property type="project" value="UniProtKB-EC"/>
</dbReference>
<protein>
    <submittedName>
        <fullName evidence="9">Alanine-glyoxylate transaminase/serine-glyoxylate transaminase/serine-pyruvate transaminase</fullName>
        <ecNumber evidence="9">2.6.1.44</ecNumber>
        <ecNumber evidence="9">2.6.1.45</ecNumber>
        <ecNumber evidence="9">2.6.1.51</ecNumber>
    </submittedName>
</protein>
<keyword evidence="3 9" id="KW-0032">Aminotransferase</keyword>
<dbReference type="PANTHER" id="PTHR21152">
    <property type="entry name" value="AMINOTRANSFERASE CLASS V"/>
    <property type="match status" value="1"/>
</dbReference>
<dbReference type="RefSeq" id="WP_238253094.1">
    <property type="nucleotide sequence ID" value="NZ_BPQX01000069.1"/>
</dbReference>
<dbReference type="InterPro" id="IPR020578">
    <property type="entry name" value="Aminotrans_V_PyrdxlP_BS"/>
</dbReference>
<evidence type="ECO:0000313" key="10">
    <source>
        <dbReference type="Proteomes" id="UP001236369"/>
    </source>
</evidence>
<dbReference type="GO" id="GO:0008453">
    <property type="term" value="F:alanine-glyoxylate transaminase activity"/>
    <property type="evidence" value="ECO:0007669"/>
    <property type="project" value="UniProtKB-EC"/>
</dbReference>
<comment type="similarity">
    <text evidence="2 6">Belongs to the class-V pyridoxal-phosphate-dependent aminotransferase family.</text>
</comment>
<evidence type="ECO:0000259" key="8">
    <source>
        <dbReference type="Pfam" id="PF00266"/>
    </source>
</evidence>
<dbReference type="PANTHER" id="PTHR21152:SF24">
    <property type="entry name" value="ALANINE--GLYOXYLATE AMINOTRANSFERASE 1"/>
    <property type="match status" value="1"/>
</dbReference>
<dbReference type="EC" id="2.6.1.44" evidence="9"/>
<evidence type="ECO:0000256" key="6">
    <source>
        <dbReference type="RuleBase" id="RU004075"/>
    </source>
</evidence>
<dbReference type="Gene3D" id="3.90.1150.10">
    <property type="entry name" value="Aspartate Aminotransferase, domain 1"/>
    <property type="match status" value="1"/>
</dbReference>
<dbReference type="EC" id="2.6.1.51" evidence="9"/>
<dbReference type="InterPro" id="IPR015422">
    <property type="entry name" value="PyrdxlP-dep_Trfase_small"/>
</dbReference>
<evidence type="ECO:0000256" key="1">
    <source>
        <dbReference type="ARBA" id="ARBA00001933"/>
    </source>
</evidence>
<dbReference type="InterPro" id="IPR015424">
    <property type="entry name" value="PyrdxlP-dep_Trfase"/>
</dbReference>